<dbReference type="PANTHER" id="PTHR22760">
    <property type="entry name" value="GLYCOSYLTRANSFERASE"/>
    <property type="match status" value="1"/>
</dbReference>
<comment type="function">
    <text evidence="10">Mannosyltransferase that operates in the biosynthetic pathway of dolichol-linked oligosaccharides, the glycan precursors employed in protein asparagine (N)-glycosylation. The assembly of dolichol-linked oligosaccharides begins on the cytosolic side of the endoplasmic reticulum membrane and finishes in its lumen. The sequential addition of sugars to dolichol pyrophosphate produces dolichol-linked oligosaccharides containing fourteen sugars, including two GlcNAcs, nine mannoses and three glucoses. Once assembled, the oligosaccharide is transferred from the lipid to nascent proteins by oligosaccharyltransferases. In the lumen of the endoplasmic reticulum, adds the eighth mannose residue in an alpha-1,6 linkage onto Man(7)GlcNAc(2)-PP-dolichol to produce Man(8)GlcNAc(2)-PP-dolichol.</text>
</comment>
<comment type="pathway">
    <text evidence="2">Protein modification; protein glycosylation.</text>
</comment>
<organism evidence="14 15">
    <name type="scientific">Branchiostoma belcheri</name>
    <name type="common">Amphioxus</name>
    <dbReference type="NCBI Taxonomy" id="7741"/>
    <lineage>
        <taxon>Eukaryota</taxon>
        <taxon>Metazoa</taxon>
        <taxon>Chordata</taxon>
        <taxon>Cephalochordata</taxon>
        <taxon>Leptocardii</taxon>
        <taxon>Amphioxiformes</taxon>
        <taxon>Branchiostomatidae</taxon>
        <taxon>Branchiostoma</taxon>
    </lineage>
</organism>
<evidence type="ECO:0000313" key="14">
    <source>
        <dbReference type="Proteomes" id="UP000515135"/>
    </source>
</evidence>
<feature type="transmembrane region" description="Helical" evidence="12">
    <location>
        <begin position="199"/>
        <end position="222"/>
    </location>
</feature>
<comment type="subcellular location">
    <subcellularLocation>
        <location evidence="1 12">Endoplasmic reticulum membrane</location>
        <topology evidence="1 12">Multi-pass membrane protein</topology>
    </subcellularLocation>
</comment>
<keyword evidence="6 12" id="KW-0812">Transmembrane</keyword>
<keyword evidence="7 12" id="KW-0256">Endoplasmic reticulum</keyword>
<feature type="transmembrane region" description="Helical" evidence="12">
    <location>
        <begin position="250"/>
        <end position="272"/>
    </location>
</feature>
<evidence type="ECO:0000256" key="4">
    <source>
        <dbReference type="ARBA" id="ARBA00022676"/>
    </source>
</evidence>
<comment type="similarity">
    <text evidence="3 12">Belongs to the glycosyltransferase 22 family.</text>
</comment>
<dbReference type="GeneID" id="109472143"/>
<feature type="transmembrane region" description="Helical" evidence="12">
    <location>
        <begin position="87"/>
        <end position="104"/>
    </location>
</feature>
<evidence type="ECO:0000256" key="7">
    <source>
        <dbReference type="ARBA" id="ARBA00022824"/>
    </source>
</evidence>
<name>A0A6P4Z009_BRABE</name>
<evidence type="ECO:0000256" key="3">
    <source>
        <dbReference type="ARBA" id="ARBA00007063"/>
    </source>
</evidence>
<evidence type="ECO:0000256" key="11">
    <source>
        <dbReference type="ARBA" id="ARBA00048899"/>
    </source>
</evidence>
<feature type="signal peptide" evidence="13">
    <location>
        <begin position="1"/>
        <end position="17"/>
    </location>
</feature>
<evidence type="ECO:0000313" key="15">
    <source>
        <dbReference type="RefSeq" id="XP_019627279.1"/>
    </source>
</evidence>
<feature type="transmembrane region" description="Helical" evidence="12">
    <location>
        <begin position="141"/>
        <end position="157"/>
    </location>
</feature>
<dbReference type="OrthoDB" id="19039at2759"/>
<keyword evidence="5" id="KW-0808">Transferase</keyword>
<accession>A0A6P4Z009</accession>
<keyword evidence="9 12" id="KW-0472">Membrane</keyword>
<dbReference type="Pfam" id="PF03901">
    <property type="entry name" value="Glyco_transf_22"/>
    <property type="match status" value="1"/>
</dbReference>
<feature type="transmembrane region" description="Helical" evidence="12">
    <location>
        <begin position="58"/>
        <end position="75"/>
    </location>
</feature>
<feature type="chain" id="PRO_5028190510" description="Mannosyltransferase" evidence="13">
    <location>
        <begin position="18"/>
        <end position="483"/>
    </location>
</feature>
<dbReference type="GO" id="GO:0006487">
    <property type="term" value="P:protein N-linked glycosylation"/>
    <property type="evidence" value="ECO:0007669"/>
    <property type="project" value="TreeGrafter"/>
</dbReference>
<dbReference type="UniPathway" id="UPA00378"/>
<evidence type="ECO:0000256" key="13">
    <source>
        <dbReference type="SAM" id="SignalP"/>
    </source>
</evidence>
<feature type="transmembrane region" description="Helical" evidence="12">
    <location>
        <begin position="116"/>
        <end position="134"/>
    </location>
</feature>
<feature type="transmembrane region" description="Helical" evidence="12">
    <location>
        <begin position="163"/>
        <end position="187"/>
    </location>
</feature>
<dbReference type="GO" id="GO:0005789">
    <property type="term" value="C:endoplasmic reticulum membrane"/>
    <property type="evidence" value="ECO:0007669"/>
    <property type="project" value="UniProtKB-SubCell"/>
</dbReference>
<proteinExistence type="inferred from homology"/>
<dbReference type="Proteomes" id="UP000515135">
    <property type="component" value="Unplaced"/>
</dbReference>
<gene>
    <name evidence="15" type="primary">LOC109472143</name>
</gene>
<keyword evidence="14" id="KW-1185">Reference proteome</keyword>
<keyword evidence="4 12" id="KW-0328">Glycosyltransferase</keyword>
<sequence length="483" mass="54044">MIADVLLGVVAFLHLLACPYTKVEESFNVQATHDILFHRQNLEKYDHHEFPGVVPRSFIGPLFISGLAAPFVALSQMVWENKFIAQYIVRGCLGLCVLYGFSTFRRAVSKKFGSDVGMFLVLLTATQFHFLFYITRPLPNVFALAVVLLALSSWLTGKHGSFIWQSGFAIIVFRSELCLFLGLILLMELGTRRLGVLELLRHVIPAGVLWLAVTVSIDSVFWQKLLWPEGAVLHYNTILNKSSNWGTEPFLWYLYSAIPRALAASTLLVPAGMWLDSRVAKTVTPALGFVLLYSILPHKELRFIIYVFPVLNLAAARFCATVYHNWRKSKRWVMATLIVIGHLLANCAATAVFTYVSHHNYPGGYALHMLHRTVPSHTDVHVHIDVASAQTGVSRFGQLNSNWRYDKTEDLTPGGPELMAYTHLLLEATDQSQLYAGSHDTLASIEAFHGIQKQFHSFPPISVKTEPRVLVLAKKKGKSRGAA</sequence>
<feature type="transmembrane region" description="Helical" evidence="12">
    <location>
        <begin position="303"/>
        <end position="320"/>
    </location>
</feature>
<dbReference type="GO" id="GO:0052917">
    <property type="term" value="F:dol-P-Man:Man(7)GlcNAc(2)-PP-Dol alpha-1,6-mannosyltransferase activity"/>
    <property type="evidence" value="ECO:0007669"/>
    <property type="project" value="UniProtKB-EC"/>
</dbReference>
<protein>
    <recommendedName>
        <fullName evidence="12">Mannosyltransferase</fullName>
        <ecNumber evidence="12">2.4.1.-</ecNumber>
    </recommendedName>
</protein>
<keyword evidence="13" id="KW-0732">Signal</keyword>
<dbReference type="RefSeq" id="XP_019627279.1">
    <property type="nucleotide sequence ID" value="XM_019771720.1"/>
</dbReference>
<evidence type="ECO:0000256" key="8">
    <source>
        <dbReference type="ARBA" id="ARBA00022989"/>
    </source>
</evidence>
<keyword evidence="8 12" id="KW-1133">Transmembrane helix</keyword>
<reference evidence="15" key="1">
    <citation type="submission" date="2025-08" db="UniProtKB">
        <authorList>
            <consortium name="RefSeq"/>
        </authorList>
    </citation>
    <scope>IDENTIFICATION</scope>
    <source>
        <tissue evidence="15">Gonad</tissue>
    </source>
</reference>
<evidence type="ECO:0000256" key="2">
    <source>
        <dbReference type="ARBA" id="ARBA00004922"/>
    </source>
</evidence>
<dbReference type="EC" id="2.4.1.-" evidence="12"/>
<dbReference type="InterPro" id="IPR005599">
    <property type="entry name" value="GPI_mannosylTrfase"/>
</dbReference>
<evidence type="ECO:0000256" key="9">
    <source>
        <dbReference type="ARBA" id="ARBA00023136"/>
    </source>
</evidence>
<evidence type="ECO:0000256" key="10">
    <source>
        <dbReference type="ARBA" id="ARBA00044721"/>
    </source>
</evidence>
<feature type="transmembrane region" description="Helical" evidence="12">
    <location>
        <begin position="332"/>
        <end position="356"/>
    </location>
</feature>
<evidence type="ECO:0000256" key="1">
    <source>
        <dbReference type="ARBA" id="ARBA00004477"/>
    </source>
</evidence>
<evidence type="ECO:0000256" key="5">
    <source>
        <dbReference type="ARBA" id="ARBA00022679"/>
    </source>
</evidence>
<dbReference type="AlphaFoldDB" id="A0A6P4Z009"/>
<evidence type="ECO:0000256" key="6">
    <source>
        <dbReference type="ARBA" id="ARBA00022692"/>
    </source>
</evidence>
<feature type="transmembrane region" description="Helical" evidence="12">
    <location>
        <begin position="279"/>
        <end position="297"/>
    </location>
</feature>
<comment type="catalytic activity">
    <reaction evidence="11">
        <text>an alpha-D-Man-(1-&gt;2)-alpha-D-Man-(1-&gt;2)-alpha-D-Man-(1-&gt;3)-[alpha-D-Man-(1-&gt;2)-alpha-D-Man-(1-&gt;3)-alpha-D-Man-(1-&gt;6)]-beta-D-Man-(1-&gt;4)-beta-D-GlcNAc-(1-&gt;4)-alpha-D-GlcNAc-diphospho-di-trans,poly-cis-dolichol + a di-trans,poly-cis-dolichyl beta-D-mannosyl phosphate = an alpha-D-Man-(1-&gt;2)-alpha-D-Man-(1-&gt;2)-alpha-D-Man-(1-&gt;3)-[alpha-D-Man-(1-&gt;2)-alpha-D-Man-(1-&gt;3)-[alpha-D-Man-(1-&gt;6)]-alpha-D-Man-(1-&gt;6)]-beta-D-Man-(1-&gt;4)-beta-D-GlcNAc-(1-&gt;4)-alpha-D-GlcNAc-diphospho-di-trans,poly-cis-dolichol + a di-trans,poly-cis-dolichyl phosphate + H(+)</text>
        <dbReference type="Rhea" id="RHEA:29535"/>
        <dbReference type="Rhea" id="RHEA-COMP:19498"/>
        <dbReference type="Rhea" id="RHEA-COMP:19501"/>
        <dbReference type="Rhea" id="RHEA-COMP:19518"/>
        <dbReference type="Rhea" id="RHEA-COMP:19519"/>
        <dbReference type="ChEBI" id="CHEBI:15378"/>
        <dbReference type="ChEBI" id="CHEBI:57683"/>
        <dbReference type="ChEBI" id="CHEBI:58211"/>
        <dbReference type="ChEBI" id="CHEBI:132517"/>
        <dbReference type="ChEBI" id="CHEBI:132519"/>
        <dbReference type="EC" id="2.4.1.260"/>
    </reaction>
    <physiologicalReaction direction="left-to-right" evidence="11">
        <dbReference type="Rhea" id="RHEA:29536"/>
    </physiologicalReaction>
</comment>
<evidence type="ECO:0000256" key="12">
    <source>
        <dbReference type="RuleBase" id="RU363075"/>
    </source>
</evidence>
<dbReference type="KEGG" id="bbel:109472143"/>
<dbReference type="PANTHER" id="PTHR22760:SF1">
    <property type="entry name" value="DOL-P-MAN:MAN(7)GLCNAC(2)-PP-DOL ALPHA-1,6-MANNOSYLTRANSFERASE"/>
    <property type="match status" value="1"/>
</dbReference>